<comment type="caution">
    <text evidence="1">The sequence shown here is derived from an EMBL/GenBank/DDBJ whole genome shotgun (WGS) entry which is preliminary data.</text>
</comment>
<accession>A0A4Y2AW00</accession>
<dbReference type="AlphaFoldDB" id="A0A4Y2AW00"/>
<gene>
    <name evidence="1" type="ORF">AVEN_100900_1</name>
</gene>
<reference evidence="1 2" key="1">
    <citation type="journal article" date="2019" name="Sci. Rep.">
        <title>Orb-weaving spider Araneus ventricosus genome elucidates the spidroin gene catalogue.</title>
        <authorList>
            <person name="Kono N."/>
            <person name="Nakamura H."/>
            <person name="Ohtoshi R."/>
            <person name="Moran D.A.P."/>
            <person name="Shinohara A."/>
            <person name="Yoshida Y."/>
            <person name="Fujiwara M."/>
            <person name="Mori M."/>
            <person name="Tomita M."/>
            <person name="Arakawa K."/>
        </authorList>
    </citation>
    <scope>NUCLEOTIDE SEQUENCE [LARGE SCALE GENOMIC DNA]</scope>
</reference>
<dbReference type="EMBL" id="BGPR01000035">
    <property type="protein sequence ID" value="GBL84040.1"/>
    <property type="molecule type" value="Genomic_DNA"/>
</dbReference>
<evidence type="ECO:0000313" key="2">
    <source>
        <dbReference type="Proteomes" id="UP000499080"/>
    </source>
</evidence>
<proteinExistence type="predicted"/>
<organism evidence="1 2">
    <name type="scientific">Araneus ventricosus</name>
    <name type="common">Orbweaver spider</name>
    <name type="synonym">Epeira ventricosa</name>
    <dbReference type="NCBI Taxonomy" id="182803"/>
    <lineage>
        <taxon>Eukaryota</taxon>
        <taxon>Metazoa</taxon>
        <taxon>Ecdysozoa</taxon>
        <taxon>Arthropoda</taxon>
        <taxon>Chelicerata</taxon>
        <taxon>Arachnida</taxon>
        <taxon>Araneae</taxon>
        <taxon>Araneomorphae</taxon>
        <taxon>Entelegynae</taxon>
        <taxon>Araneoidea</taxon>
        <taxon>Araneidae</taxon>
        <taxon>Araneus</taxon>
    </lineage>
</organism>
<sequence length="103" mass="11382">MCHCDRRRLTVLAIDSGNRRQLVDILPLSVRVQAVIQLFIPINEYGRPILRRSTLIGVCASSVSDDRGFGNGFHSRSIVYVGLVQDKCGVMSQITSHLSGVEI</sequence>
<evidence type="ECO:0000313" key="1">
    <source>
        <dbReference type="EMBL" id="GBL84040.1"/>
    </source>
</evidence>
<dbReference type="Proteomes" id="UP000499080">
    <property type="component" value="Unassembled WGS sequence"/>
</dbReference>
<protein>
    <submittedName>
        <fullName evidence="1">Uncharacterized protein</fullName>
    </submittedName>
</protein>
<name>A0A4Y2AW00_ARAVE</name>
<keyword evidence="2" id="KW-1185">Reference proteome</keyword>